<dbReference type="GO" id="GO:0003676">
    <property type="term" value="F:nucleic acid binding"/>
    <property type="evidence" value="ECO:0007669"/>
    <property type="project" value="InterPro"/>
</dbReference>
<proteinExistence type="predicted"/>
<dbReference type="EMBL" id="JARYMX010000006">
    <property type="protein sequence ID" value="KAJ9544685.1"/>
    <property type="molecule type" value="Genomic_DNA"/>
</dbReference>
<keyword evidence="2" id="KW-0548">Nucleotidyltransferase</keyword>
<dbReference type="Pfam" id="PF17917">
    <property type="entry name" value="RT_RNaseH"/>
    <property type="match status" value="1"/>
</dbReference>
<evidence type="ECO:0000256" key="3">
    <source>
        <dbReference type="ARBA" id="ARBA00022722"/>
    </source>
</evidence>
<evidence type="ECO:0000256" key="6">
    <source>
        <dbReference type="ARBA" id="ARBA00022918"/>
    </source>
</evidence>
<dbReference type="SUPFAM" id="SSF56672">
    <property type="entry name" value="DNA/RNA polymerases"/>
    <property type="match status" value="1"/>
</dbReference>
<dbReference type="GO" id="GO:0015074">
    <property type="term" value="P:DNA integration"/>
    <property type="evidence" value="ECO:0007669"/>
    <property type="project" value="InterPro"/>
</dbReference>
<evidence type="ECO:0000256" key="1">
    <source>
        <dbReference type="ARBA" id="ARBA00022679"/>
    </source>
</evidence>
<gene>
    <name evidence="8" type="ORF">OSB04_024392</name>
</gene>
<keyword evidence="9" id="KW-1185">Reference proteome</keyword>
<feature type="domain" description="Integrase catalytic" evidence="7">
    <location>
        <begin position="122"/>
        <end position="297"/>
    </location>
</feature>
<dbReference type="SUPFAM" id="SSF53098">
    <property type="entry name" value="Ribonuclease H-like"/>
    <property type="match status" value="1"/>
</dbReference>
<reference evidence="8" key="1">
    <citation type="submission" date="2023-03" db="EMBL/GenBank/DDBJ databases">
        <title>Chromosome-scale reference genome and RAD-based genetic map of yellow starthistle (Centaurea solstitialis) reveal putative structural variation and QTLs associated with invader traits.</title>
        <authorList>
            <person name="Reatini B."/>
            <person name="Cang F.A."/>
            <person name="Jiang Q."/>
            <person name="Mckibben M.T.W."/>
            <person name="Barker M.S."/>
            <person name="Rieseberg L.H."/>
            <person name="Dlugosch K.M."/>
        </authorList>
    </citation>
    <scope>NUCLEOTIDE SEQUENCE</scope>
    <source>
        <strain evidence="8">CAN-66</strain>
        <tissue evidence="8">Leaf</tissue>
    </source>
</reference>
<dbReference type="InterPro" id="IPR036397">
    <property type="entry name" value="RNaseH_sf"/>
</dbReference>
<accession>A0AA38WAA6</accession>
<comment type="caution">
    <text evidence="8">The sequence shown here is derived from an EMBL/GenBank/DDBJ whole genome shotgun (WGS) entry which is preliminary data.</text>
</comment>
<dbReference type="CDD" id="cd09274">
    <property type="entry name" value="RNase_HI_RT_Ty3"/>
    <property type="match status" value="1"/>
</dbReference>
<dbReference type="GO" id="GO:0004519">
    <property type="term" value="F:endonuclease activity"/>
    <property type="evidence" value="ECO:0007669"/>
    <property type="project" value="UniProtKB-KW"/>
</dbReference>
<dbReference type="Pfam" id="PF24626">
    <property type="entry name" value="SH3_Tf2-1"/>
    <property type="match status" value="1"/>
</dbReference>
<evidence type="ECO:0000256" key="2">
    <source>
        <dbReference type="ARBA" id="ARBA00022695"/>
    </source>
</evidence>
<dbReference type="Proteomes" id="UP001172457">
    <property type="component" value="Chromosome 6"/>
</dbReference>
<evidence type="ECO:0000313" key="8">
    <source>
        <dbReference type="EMBL" id="KAJ9544685.1"/>
    </source>
</evidence>
<dbReference type="InterPro" id="IPR012337">
    <property type="entry name" value="RNaseH-like_sf"/>
</dbReference>
<keyword evidence="1" id="KW-0808">Transferase</keyword>
<keyword evidence="5" id="KW-0378">Hydrolase</keyword>
<dbReference type="PANTHER" id="PTHR34072:SF52">
    <property type="entry name" value="RIBONUCLEASE H"/>
    <property type="match status" value="1"/>
</dbReference>
<evidence type="ECO:0000313" key="9">
    <source>
        <dbReference type="Proteomes" id="UP001172457"/>
    </source>
</evidence>
<keyword evidence="3" id="KW-0540">Nuclease</keyword>
<dbReference type="AlphaFoldDB" id="A0AA38WAA6"/>
<protein>
    <recommendedName>
        <fullName evidence="7">Integrase catalytic domain-containing protein</fullName>
    </recommendedName>
</protein>
<sequence>MYNFGVIRCVLMQIEKVIAYASRQLKVHKKNYTTHDLELGAVVFALKIWRHYLYGKKMGRVTQHYDCEIKYHPGKANVVADALRRKERVKPSRARAMGMLVQTSLKSQILEAQEEALKVENLKKETLHQLEKDIALYVSKCLTCARIKAEHQKPSELLQQLEIQNETLFLPIREDFSIDRLAQLYANKIVMHHGLPISIISDRDSRFISRFWQSLNKAMGTRLDLSTLYHPQTDGQTEGTIQTLEDMLCACVMEFGGSWDNHLPLTEFSYNKVTIPTFIGDKVLLKVSPWKGLLGFGKKGKLSPRFIGPFEIQERFGLVAYKLDLPLELSALHDTFHVSNLKKSLSKKTVVLPLEEVQINEQLRITEEPIEILDREVKQLRVVRYQLSRSVGTLNMDQSILGSEKLLLKASIPICLQKNLLEVANSKFRDEISFNRG</sequence>
<dbReference type="GO" id="GO:0016787">
    <property type="term" value="F:hydrolase activity"/>
    <property type="evidence" value="ECO:0007669"/>
    <property type="project" value="UniProtKB-KW"/>
</dbReference>
<name>A0AA38WAA6_9ASTR</name>
<keyword evidence="6" id="KW-0695">RNA-directed DNA polymerase</keyword>
<dbReference type="InterPro" id="IPR056924">
    <property type="entry name" value="SH3_Tf2-1"/>
</dbReference>
<dbReference type="PANTHER" id="PTHR34072">
    <property type="entry name" value="ENZYMATIC POLYPROTEIN-RELATED"/>
    <property type="match status" value="1"/>
</dbReference>
<dbReference type="GO" id="GO:0003964">
    <property type="term" value="F:RNA-directed DNA polymerase activity"/>
    <property type="evidence" value="ECO:0007669"/>
    <property type="project" value="UniProtKB-KW"/>
</dbReference>
<dbReference type="Gene3D" id="3.30.420.10">
    <property type="entry name" value="Ribonuclease H-like superfamily/Ribonuclease H"/>
    <property type="match status" value="1"/>
</dbReference>
<dbReference type="InterPro" id="IPR043502">
    <property type="entry name" value="DNA/RNA_pol_sf"/>
</dbReference>
<keyword evidence="4" id="KW-0255">Endonuclease</keyword>
<dbReference type="InterPro" id="IPR001584">
    <property type="entry name" value="Integrase_cat-core"/>
</dbReference>
<evidence type="ECO:0000256" key="4">
    <source>
        <dbReference type="ARBA" id="ARBA00022759"/>
    </source>
</evidence>
<dbReference type="PROSITE" id="PS50994">
    <property type="entry name" value="INTEGRASE"/>
    <property type="match status" value="1"/>
</dbReference>
<dbReference type="InterPro" id="IPR041373">
    <property type="entry name" value="RT_RNaseH"/>
</dbReference>
<evidence type="ECO:0000259" key="7">
    <source>
        <dbReference type="PROSITE" id="PS50994"/>
    </source>
</evidence>
<organism evidence="8 9">
    <name type="scientific">Centaurea solstitialis</name>
    <name type="common">yellow star-thistle</name>
    <dbReference type="NCBI Taxonomy" id="347529"/>
    <lineage>
        <taxon>Eukaryota</taxon>
        <taxon>Viridiplantae</taxon>
        <taxon>Streptophyta</taxon>
        <taxon>Embryophyta</taxon>
        <taxon>Tracheophyta</taxon>
        <taxon>Spermatophyta</taxon>
        <taxon>Magnoliopsida</taxon>
        <taxon>eudicotyledons</taxon>
        <taxon>Gunneridae</taxon>
        <taxon>Pentapetalae</taxon>
        <taxon>asterids</taxon>
        <taxon>campanulids</taxon>
        <taxon>Asterales</taxon>
        <taxon>Asteraceae</taxon>
        <taxon>Carduoideae</taxon>
        <taxon>Cardueae</taxon>
        <taxon>Centaureinae</taxon>
        <taxon>Centaurea</taxon>
    </lineage>
</organism>
<evidence type="ECO:0000256" key="5">
    <source>
        <dbReference type="ARBA" id="ARBA00022801"/>
    </source>
</evidence>